<protein>
    <submittedName>
        <fullName evidence="1">Uncharacterized protein</fullName>
    </submittedName>
</protein>
<evidence type="ECO:0000313" key="1">
    <source>
        <dbReference type="EMBL" id="RHJ25038.1"/>
    </source>
</evidence>
<name>A0A415C8Q5_BIFBI</name>
<sequence>MNDFTKAFRMSCSVFPECNRDFHAPVWTFPVVVAFARHNGPVSTDSRRLASMMAHPSMSMEGRLA</sequence>
<comment type="caution">
    <text evidence="1">The sequence shown here is derived from an EMBL/GenBank/DDBJ whole genome shotgun (WGS) entry which is preliminary data.</text>
</comment>
<reference evidence="1 2" key="1">
    <citation type="submission" date="2018-08" db="EMBL/GenBank/DDBJ databases">
        <title>A genome reference for cultivated species of the human gut microbiota.</title>
        <authorList>
            <person name="Zou Y."/>
            <person name="Xue W."/>
            <person name="Luo G."/>
        </authorList>
    </citation>
    <scope>NUCLEOTIDE SEQUENCE [LARGE SCALE GENOMIC DNA]</scope>
    <source>
        <strain evidence="1 2">AM12-10</strain>
    </source>
</reference>
<dbReference type="AlphaFoldDB" id="A0A415C8Q5"/>
<evidence type="ECO:0000313" key="2">
    <source>
        <dbReference type="Proteomes" id="UP000283727"/>
    </source>
</evidence>
<accession>A0A415C8Q5</accession>
<organism evidence="1 2">
    <name type="scientific">Bifidobacterium bifidum</name>
    <dbReference type="NCBI Taxonomy" id="1681"/>
    <lineage>
        <taxon>Bacteria</taxon>
        <taxon>Bacillati</taxon>
        <taxon>Actinomycetota</taxon>
        <taxon>Actinomycetes</taxon>
        <taxon>Bifidobacteriales</taxon>
        <taxon>Bifidobacteriaceae</taxon>
        <taxon>Bifidobacterium</taxon>
    </lineage>
</organism>
<proteinExistence type="predicted"/>
<gene>
    <name evidence="1" type="ORF">DW137_03135</name>
</gene>
<dbReference type="Proteomes" id="UP000283727">
    <property type="component" value="Unassembled WGS sequence"/>
</dbReference>
<dbReference type="EMBL" id="QRLR01000001">
    <property type="protein sequence ID" value="RHJ25038.1"/>
    <property type="molecule type" value="Genomic_DNA"/>
</dbReference>